<dbReference type="PANTHER" id="PTHR12992:SF11">
    <property type="entry name" value="MITOCHONDRIAL COENZYME A DIPHOSPHATASE NUDT8"/>
    <property type="match status" value="1"/>
</dbReference>
<dbReference type="Gene3D" id="3.90.79.10">
    <property type="entry name" value="Nucleoside Triphosphate Pyrophosphohydrolase"/>
    <property type="match status" value="1"/>
</dbReference>
<reference evidence="8" key="1">
    <citation type="journal article" date="2014" name="Int. J. Syst. Evol. Microbiol.">
        <title>Complete genome sequence of Corynebacterium casei LMG S-19264T (=DSM 44701T), isolated from a smear-ripened cheese.</title>
        <authorList>
            <consortium name="US DOE Joint Genome Institute (JGI-PGF)"/>
            <person name="Walter F."/>
            <person name="Albersmeier A."/>
            <person name="Kalinowski J."/>
            <person name="Ruckert C."/>
        </authorList>
    </citation>
    <scope>NUCLEOTIDE SEQUENCE</scope>
    <source>
        <strain evidence="8">KCTC 22169</strain>
    </source>
</reference>
<dbReference type="CDD" id="cd03426">
    <property type="entry name" value="NUDIX_CoAse_Nudt7"/>
    <property type="match status" value="1"/>
</dbReference>
<dbReference type="SUPFAM" id="SSF55811">
    <property type="entry name" value="Nudix"/>
    <property type="match status" value="1"/>
</dbReference>
<dbReference type="EMBL" id="BMXR01000007">
    <property type="protein sequence ID" value="GGX59956.1"/>
    <property type="molecule type" value="Genomic_DNA"/>
</dbReference>
<dbReference type="Pfam" id="PF00293">
    <property type="entry name" value="NUDIX"/>
    <property type="match status" value="1"/>
</dbReference>
<keyword evidence="4" id="KW-0378">Hydrolase</keyword>
<keyword evidence="6" id="KW-0464">Manganese</keyword>
<keyword evidence="9" id="KW-1185">Reference proteome</keyword>
<gene>
    <name evidence="8" type="ORF">GCM10007392_29930</name>
</gene>
<dbReference type="Proteomes" id="UP000626148">
    <property type="component" value="Unassembled WGS sequence"/>
</dbReference>
<sequence>MAGYFGTLCAILFFMISDSSLLARMRDRLADHQPTLLSLNKPRAGVLVPMVAGAEPALLLTVRASHLNSHPGDVAFPGGMWETSDADLQQTALRETDEELNIPPDRVSVLGPLSTGLSKTGVQVYPYVGVIEQLDGCRASPDEIESWFTVPWSFFATTEPELQPIRRHGIEFHLPHYHYERWHIWGLTAMILLELINLVEETDWPLPPFSQVTRPGRGG</sequence>
<evidence type="ECO:0000256" key="1">
    <source>
        <dbReference type="ARBA" id="ARBA00001936"/>
    </source>
</evidence>
<organism evidence="8 9">
    <name type="scientific">Saccharospirillum salsuginis</name>
    <dbReference type="NCBI Taxonomy" id="418750"/>
    <lineage>
        <taxon>Bacteria</taxon>
        <taxon>Pseudomonadati</taxon>
        <taxon>Pseudomonadota</taxon>
        <taxon>Gammaproteobacteria</taxon>
        <taxon>Oceanospirillales</taxon>
        <taxon>Saccharospirillaceae</taxon>
        <taxon>Saccharospirillum</taxon>
    </lineage>
</organism>
<dbReference type="InterPro" id="IPR015797">
    <property type="entry name" value="NUDIX_hydrolase-like_dom_sf"/>
</dbReference>
<comment type="cofactor">
    <cofactor evidence="2">
        <name>Mg(2+)</name>
        <dbReference type="ChEBI" id="CHEBI:18420"/>
    </cofactor>
</comment>
<proteinExistence type="predicted"/>
<reference evidence="8" key="2">
    <citation type="submission" date="2020-09" db="EMBL/GenBank/DDBJ databases">
        <authorList>
            <person name="Sun Q."/>
            <person name="Kim S."/>
        </authorList>
    </citation>
    <scope>NUCLEOTIDE SEQUENCE</scope>
    <source>
        <strain evidence="8">KCTC 22169</strain>
    </source>
</reference>
<keyword evidence="5" id="KW-0460">Magnesium</keyword>
<evidence type="ECO:0000313" key="8">
    <source>
        <dbReference type="EMBL" id="GGX59956.1"/>
    </source>
</evidence>
<accession>A0A918KFY0</accession>
<dbReference type="AlphaFoldDB" id="A0A918KFY0"/>
<evidence type="ECO:0000256" key="3">
    <source>
        <dbReference type="ARBA" id="ARBA00022723"/>
    </source>
</evidence>
<evidence type="ECO:0000313" key="9">
    <source>
        <dbReference type="Proteomes" id="UP000626148"/>
    </source>
</evidence>
<keyword evidence="3" id="KW-0479">Metal-binding</keyword>
<dbReference type="InterPro" id="IPR045121">
    <property type="entry name" value="CoAse"/>
</dbReference>
<evidence type="ECO:0000256" key="6">
    <source>
        <dbReference type="ARBA" id="ARBA00023211"/>
    </source>
</evidence>
<comment type="cofactor">
    <cofactor evidence="1">
        <name>Mn(2+)</name>
        <dbReference type="ChEBI" id="CHEBI:29035"/>
    </cofactor>
</comment>
<protein>
    <submittedName>
        <fullName evidence="8">Coenzyme A pyrophosphatase</fullName>
    </submittedName>
</protein>
<evidence type="ECO:0000256" key="4">
    <source>
        <dbReference type="ARBA" id="ARBA00022801"/>
    </source>
</evidence>
<feature type="domain" description="Nudix hydrolase" evidence="7">
    <location>
        <begin position="41"/>
        <end position="174"/>
    </location>
</feature>
<dbReference type="InterPro" id="IPR000086">
    <property type="entry name" value="NUDIX_hydrolase_dom"/>
</dbReference>
<name>A0A918KFY0_9GAMM</name>
<dbReference type="GO" id="GO:0010945">
    <property type="term" value="F:coenzyme A diphosphatase activity"/>
    <property type="evidence" value="ECO:0007669"/>
    <property type="project" value="InterPro"/>
</dbReference>
<evidence type="ECO:0000256" key="2">
    <source>
        <dbReference type="ARBA" id="ARBA00001946"/>
    </source>
</evidence>
<comment type="caution">
    <text evidence="8">The sequence shown here is derived from an EMBL/GenBank/DDBJ whole genome shotgun (WGS) entry which is preliminary data.</text>
</comment>
<evidence type="ECO:0000259" key="7">
    <source>
        <dbReference type="PROSITE" id="PS51462"/>
    </source>
</evidence>
<evidence type="ECO:0000256" key="5">
    <source>
        <dbReference type="ARBA" id="ARBA00022842"/>
    </source>
</evidence>
<dbReference type="PROSITE" id="PS51462">
    <property type="entry name" value="NUDIX"/>
    <property type="match status" value="1"/>
</dbReference>
<dbReference type="PANTHER" id="PTHR12992">
    <property type="entry name" value="NUDIX HYDROLASE"/>
    <property type="match status" value="1"/>
</dbReference>
<dbReference type="GO" id="GO:0046872">
    <property type="term" value="F:metal ion binding"/>
    <property type="evidence" value="ECO:0007669"/>
    <property type="project" value="UniProtKB-KW"/>
</dbReference>